<gene>
    <name evidence="2" type="ORF">NVI5450_4268</name>
</gene>
<protein>
    <submittedName>
        <fullName evidence="2">Cell surface protein</fullName>
    </submittedName>
</protein>
<sequence>MFNKGFTVLALTILFSTVAVAASYIPTIATSHTPPTVDIVTSTTHHFNFSDKKEVSAIFSVKPKGLTLLSAVVQSESVDDPDQVKEYRLDDMTFSIADDEYVFKNTTPQKVSQITVNYNDGITNDNVALLRFDTVIEPFSSVVFELPGLAFSNIRHNDQMKLFLPQVIFPPKDKSCDRVPRYCYLPPNPKQKTIYNTHIVMLHNALNTVAFPPFITRIINTYCPFFKECKKYGTQPLSYASRNMLSLGAEGHTFNIRVLAGDYFSAGRGGGDRAWINNKKAANTLGKAAVYEGYITKGSGSYRPYHQRTYNTFFHETNHAFGFSHDSAMTYGLGVPYSQVFITENFSEIDRTTIGEVNVPSVFVTTELNAKNEMTLAFYYLPDEKEYEQVSLTMLGLSLNSGSVAYKLDRYNKPVDNTLVLHFDSLPTATTYIRTHNTDTKYLSTIKLSPSELVPVITYNIEGNDYGILDDKELLNKDYDGRQIRNICTNMDGLLATKDEYQRLWYDLKENNKLNLLQERVFLSRDGPSNNTIWKLEFNDDAMLASQHSINDKLGTDKSLVCIK</sequence>
<reference evidence="2 3" key="1">
    <citation type="submission" date="2016-11" db="EMBL/GenBank/DDBJ databases">
        <authorList>
            <person name="Jaros S."/>
            <person name="Januszkiewicz K."/>
            <person name="Wedrychowicz H."/>
        </authorList>
    </citation>
    <scope>NUCLEOTIDE SEQUENCE [LARGE SCALE GENOMIC DNA]</scope>
    <source>
        <strain evidence="2">NVI 5450</strain>
    </source>
</reference>
<evidence type="ECO:0000256" key="1">
    <source>
        <dbReference type="SAM" id="SignalP"/>
    </source>
</evidence>
<dbReference type="Proteomes" id="UP000183794">
    <property type="component" value="Unassembled WGS sequence"/>
</dbReference>
<organism evidence="2 3">
    <name type="scientific">Moritella viscosa</name>
    <dbReference type="NCBI Taxonomy" id="80854"/>
    <lineage>
        <taxon>Bacteria</taxon>
        <taxon>Pseudomonadati</taxon>
        <taxon>Pseudomonadota</taxon>
        <taxon>Gammaproteobacteria</taxon>
        <taxon>Alteromonadales</taxon>
        <taxon>Moritellaceae</taxon>
        <taxon>Moritella</taxon>
    </lineage>
</organism>
<dbReference type="OrthoDB" id="6187627at2"/>
<evidence type="ECO:0000313" key="2">
    <source>
        <dbReference type="EMBL" id="SGZ16117.1"/>
    </source>
</evidence>
<dbReference type="AlphaFoldDB" id="A0A1L0AJ66"/>
<proteinExistence type="predicted"/>
<accession>A0A1L0AJ66</accession>
<feature type="chain" id="PRO_5013109064" evidence="1">
    <location>
        <begin position="22"/>
        <end position="564"/>
    </location>
</feature>
<keyword evidence="1" id="KW-0732">Signal</keyword>
<dbReference type="RefSeq" id="WP_075496742.1">
    <property type="nucleotide sequence ID" value="NZ_CAWRBC010000060.1"/>
</dbReference>
<name>A0A1L0AJ66_9GAMM</name>
<evidence type="ECO:0000313" key="3">
    <source>
        <dbReference type="Proteomes" id="UP000183794"/>
    </source>
</evidence>
<dbReference type="EMBL" id="FPLD01000122">
    <property type="protein sequence ID" value="SGZ16117.1"/>
    <property type="molecule type" value="Genomic_DNA"/>
</dbReference>
<feature type="signal peptide" evidence="1">
    <location>
        <begin position="1"/>
        <end position="21"/>
    </location>
</feature>
<dbReference type="SUPFAM" id="SSF55486">
    <property type="entry name" value="Metalloproteases ('zincins'), catalytic domain"/>
    <property type="match status" value="1"/>
</dbReference>